<dbReference type="Pfam" id="PF13346">
    <property type="entry name" value="ABC2_membrane_5"/>
    <property type="match status" value="1"/>
</dbReference>
<evidence type="ECO:0008006" key="4">
    <source>
        <dbReference type="Google" id="ProtNLM"/>
    </source>
</evidence>
<name>A0ABN0Z283_9BACI</name>
<proteinExistence type="predicted"/>
<comment type="caution">
    <text evidence="2">The sequence shown here is derived from an EMBL/GenBank/DDBJ whole genome shotgun (WGS) entry which is preliminary data.</text>
</comment>
<gene>
    <name evidence="2" type="ORF">GCM10008983_01700</name>
</gene>
<feature type="transmembrane region" description="Helical" evidence="1">
    <location>
        <begin position="21"/>
        <end position="43"/>
    </location>
</feature>
<dbReference type="Proteomes" id="UP001501459">
    <property type="component" value="Unassembled WGS sequence"/>
</dbReference>
<accession>A0ABN0Z283</accession>
<keyword evidence="1" id="KW-0812">Transmembrane</keyword>
<feature type="transmembrane region" description="Helical" evidence="1">
    <location>
        <begin position="141"/>
        <end position="159"/>
    </location>
</feature>
<evidence type="ECO:0000256" key="1">
    <source>
        <dbReference type="SAM" id="Phobius"/>
    </source>
</evidence>
<evidence type="ECO:0000313" key="3">
    <source>
        <dbReference type="Proteomes" id="UP001501459"/>
    </source>
</evidence>
<feature type="transmembrane region" description="Helical" evidence="1">
    <location>
        <begin position="58"/>
        <end position="79"/>
    </location>
</feature>
<keyword evidence="3" id="KW-1185">Reference proteome</keyword>
<keyword evidence="1" id="KW-0472">Membrane</keyword>
<feature type="transmembrane region" description="Helical" evidence="1">
    <location>
        <begin position="164"/>
        <end position="184"/>
    </location>
</feature>
<dbReference type="InterPro" id="IPR025699">
    <property type="entry name" value="ABC2_memb-like"/>
</dbReference>
<feature type="transmembrane region" description="Helical" evidence="1">
    <location>
        <begin position="204"/>
        <end position="225"/>
    </location>
</feature>
<feature type="transmembrane region" description="Helical" evidence="1">
    <location>
        <begin position="108"/>
        <end position="129"/>
    </location>
</feature>
<keyword evidence="1" id="KW-1133">Transmembrane helix</keyword>
<evidence type="ECO:0000313" key="2">
    <source>
        <dbReference type="EMBL" id="GAA0429039.1"/>
    </source>
</evidence>
<protein>
    <recommendedName>
        <fullName evidence="4">ABC-2 type transport system permease protein</fullName>
    </recommendedName>
</protein>
<dbReference type="EMBL" id="BAAADM010000004">
    <property type="protein sequence ID" value="GAA0429039.1"/>
    <property type="molecule type" value="Genomic_DNA"/>
</dbReference>
<organism evidence="2 3">
    <name type="scientific">Lentibacillus halophilus</name>
    <dbReference type="NCBI Taxonomy" id="295065"/>
    <lineage>
        <taxon>Bacteria</taxon>
        <taxon>Bacillati</taxon>
        <taxon>Bacillota</taxon>
        <taxon>Bacilli</taxon>
        <taxon>Bacillales</taxon>
        <taxon>Bacillaceae</taxon>
        <taxon>Lentibacillus</taxon>
    </lineage>
</organism>
<reference evidence="2 3" key="1">
    <citation type="journal article" date="2019" name="Int. J. Syst. Evol. Microbiol.">
        <title>The Global Catalogue of Microorganisms (GCM) 10K type strain sequencing project: providing services to taxonomists for standard genome sequencing and annotation.</title>
        <authorList>
            <consortium name="The Broad Institute Genomics Platform"/>
            <consortium name="The Broad Institute Genome Sequencing Center for Infectious Disease"/>
            <person name="Wu L."/>
            <person name="Ma J."/>
        </authorList>
    </citation>
    <scope>NUCLEOTIDE SEQUENCE [LARGE SCALE GENOMIC DNA]</scope>
    <source>
        <strain evidence="2 3">JCM 12149</strain>
    </source>
</reference>
<sequence>MRARVIFRFVKEEWYRQRRMLLWYIGLTLILDIAMIICSQLKWVTQQIRQSALSFEQFSLSVFAILFIPYAISWMILVYKVDKEKRAGFYTFVHTLPIAIKEVVTAKYTAAFLINGLMLGWLSMVWRLYEISVADAASLQVWTGLCMIGFLLAFSMLAVQLGIFFHWGSTSFALVLVLLVANQLDVVDHLAKQTMDWMARTPFLMWGATVVLTIGVWTLCWRWSLKAYQKY</sequence>